<proteinExistence type="predicted"/>
<feature type="compositionally biased region" description="Polar residues" evidence="4">
    <location>
        <begin position="613"/>
        <end position="622"/>
    </location>
</feature>
<dbReference type="Pfam" id="PF16589">
    <property type="entry name" value="BRCT_2"/>
    <property type="match status" value="1"/>
</dbReference>
<dbReference type="InterPro" id="IPR051579">
    <property type="entry name" value="DDR_Transcriptional_Reg"/>
</dbReference>
<dbReference type="PANTHER" id="PTHR23196">
    <property type="entry name" value="PAX TRANSCRIPTION ACTIVATION DOMAIN INTERACTING PROTEIN"/>
    <property type="match status" value="1"/>
</dbReference>
<dbReference type="SUPFAM" id="SSF52113">
    <property type="entry name" value="BRCT domain"/>
    <property type="match status" value="1"/>
</dbReference>
<sequence>MSLVAYDASSDEEDAGEPPAAVAPSPPPSASSVGPQRRPSSPSTSGAAAPQPTPPPAPSQNVVPASSSNVSLPTPSLDLPDVADLFAPPSIQSQQSRTVDHSSRENASRKRESNGSVFQDSKNKCQRTQSQPRGSRSVAGNSLIPPQLRGRSNVVTEDMSKLFVAKRKDTLPSRRPAAFASIPAPALAFPSASTTQARSSSLSRFPEENFPIPFAPHQNPKPLAGIGRTLSPFDQWRISAHYSMGTVSTARVQEGLDYLNSEEPGDESQATAIDVVEKLLEEDDRDTSQKVRSDQISRTKLTPILGTKVAQCLAKRADLSSPFQKSGNFDWIDTPNNDECTASIISRKKQRIHAITQVKQLPAQRYGANGSGTRAGFLPEYTEDNSGENSFKQPEPVGSTDDLFDAYDVGPSTQMAAEAMEALSSASTVNFIVREDEHFDGSNLISLGKERNADKMPSVESPVENRIGGSSSSFVKHPRKLGSRKHRKVISAKVKRSMGGGIMEGTISHEVSEGIMGSGADNSNFLGSDAVIHPKRKRAYMFISGSSKIEFNKASRSTTVTAKSREVADSSTRKTVSIPDPDFNQFAGLEEQPRSLQKDHNSSVTRRVPLRELNNTPKSSAHISKKPQQRGLLKSPGSRELASLFRNEVSPILPSSRQRRNMSKIRVLLSQSMDKETIKLQTKILTYFGLPVATSISDATHFVAEKFARTRNMLEAISVGIPIVTPSWLECCGEARCFIDEKKYIMRDIKKEKELGFSMPVSLSRACKKPLLEGRRVLITPHAKPSKEVLKSLVAAAHGQPLERITAPMMKNKNFEGTFVISCEQDHSICLPFLKNGFEVFDSELLLNGIITQKLEFERYRLFHEKAL</sequence>
<evidence type="ECO:0000256" key="1">
    <source>
        <dbReference type="ARBA" id="ARBA00004123"/>
    </source>
</evidence>
<dbReference type="AlphaFoldDB" id="A0A5J9VG88"/>
<protein>
    <recommendedName>
        <fullName evidence="5">BRCT domain-containing protein</fullName>
    </recommendedName>
</protein>
<reference evidence="6 7" key="1">
    <citation type="journal article" date="2019" name="Sci. Rep.">
        <title>A high-quality genome of Eragrostis curvula grass provides insights into Poaceae evolution and supports new strategies to enhance forage quality.</title>
        <authorList>
            <person name="Carballo J."/>
            <person name="Santos B.A.C.M."/>
            <person name="Zappacosta D."/>
            <person name="Garbus I."/>
            <person name="Selva J.P."/>
            <person name="Gallo C.A."/>
            <person name="Diaz A."/>
            <person name="Albertini E."/>
            <person name="Caccamo M."/>
            <person name="Echenique V."/>
        </authorList>
    </citation>
    <scope>NUCLEOTIDE SEQUENCE [LARGE SCALE GENOMIC DNA]</scope>
    <source>
        <strain evidence="7">cv. Victoria</strain>
        <tissue evidence="6">Leaf</tissue>
    </source>
</reference>
<feature type="compositionally biased region" description="Polar residues" evidence="4">
    <location>
        <begin position="114"/>
        <end position="140"/>
    </location>
</feature>
<dbReference type="InterPro" id="IPR001357">
    <property type="entry name" value="BRCT_dom"/>
</dbReference>
<accession>A0A5J9VG88</accession>
<feature type="compositionally biased region" description="Low complexity" evidence="4">
    <location>
        <begin position="39"/>
        <end position="50"/>
    </location>
</feature>
<feature type="region of interest" description="Disordered" evidence="4">
    <location>
        <begin position="1"/>
        <end position="152"/>
    </location>
</feature>
<feature type="compositionally biased region" description="Low complexity" evidence="4">
    <location>
        <begin position="59"/>
        <end position="71"/>
    </location>
</feature>
<dbReference type="SMART" id="SM00292">
    <property type="entry name" value="BRCT"/>
    <property type="match status" value="1"/>
</dbReference>
<dbReference type="EMBL" id="RWGY01000009">
    <property type="protein sequence ID" value="TVU34708.1"/>
    <property type="molecule type" value="Genomic_DNA"/>
</dbReference>
<gene>
    <name evidence="6" type="ORF">EJB05_16555</name>
</gene>
<evidence type="ECO:0000256" key="2">
    <source>
        <dbReference type="ARBA" id="ARBA00022763"/>
    </source>
</evidence>
<dbReference type="Pfam" id="PF16770">
    <property type="entry name" value="RTT107_BRCT_5"/>
    <property type="match status" value="1"/>
</dbReference>
<comment type="subcellular location">
    <subcellularLocation>
        <location evidence="1">Nucleus</location>
    </subcellularLocation>
</comment>
<feature type="region of interest" description="Disordered" evidence="4">
    <location>
        <begin position="556"/>
        <end position="637"/>
    </location>
</feature>
<dbReference type="CDD" id="cd17744">
    <property type="entry name" value="BRCT_MDC1_rpt1"/>
    <property type="match status" value="1"/>
</dbReference>
<keyword evidence="7" id="KW-1185">Reference proteome</keyword>
<keyword evidence="2" id="KW-0227">DNA damage</keyword>
<name>A0A5J9VG88_9POAL</name>
<evidence type="ECO:0000313" key="7">
    <source>
        <dbReference type="Proteomes" id="UP000324897"/>
    </source>
</evidence>
<dbReference type="GO" id="GO:0006974">
    <property type="term" value="P:DNA damage response"/>
    <property type="evidence" value="ECO:0007669"/>
    <property type="project" value="UniProtKB-KW"/>
</dbReference>
<feature type="compositionally biased region" description="Basic and acidic residues" evidence="4">
    <location>
        <begin position="98"/>
        <end position="113"/>
    </location>
</feature>
<feature type="compositionally biased region" description="Basic residues" evidence="4">
    <location>
        <begin position="476"/>
        <end position="488"/>
    </location>
</feature>
<comment type="caution">
    <text evidence="6">The sequence shown here is derived from an EMBL/GenBank/DDBJ whole genome shotgun (WGS) entry which is preliminary data.</text>
</comment>
<dbReference type="OrthoDB" id="342264at2759"/>
<dbReference type="InterPro" id="IPR036420">
    <property type="entry name" value="BRCT_dom_sf"/>
</dbReference>
<evidence type="ECO:0000259" key="5">
    <source>
        <dbReference type="PROSITE" id="PS50172"/>
    </source>
</evidence>
<dbReference type="GO" id="GO:0005634">
    <property type="term" value="C:nucleus"/>
    <property type="evidence" value="ECO:0007669"/>
    <property type="project" value="UniProtKB-SubCell"/>
</dbReference>
<dbReference type="Proteomes" id="UP000324897">
    <property type="component" value="Unassembled WGS sequence"/>
</dbReference>
<evidence type="ECO:0000256" key="4">
    <source>
        <dbReference type="SAM" id="MobiDB-lite"/>
    </source>
</evidence>
<evidence type="ECO:0000256" key="3">
    <source>
        <dbReference type="ARBA" id="ARBA00023242"/>
    </source>
</evidence>
<keyword evidence="3" id="KW-0539">Nucleus</keyword>
<evidence type="ECO:0000313" key="6">
    <source>
        <dbReference type="EMBL" id="TVU34708.1"/>
    </source>
</evidence>
<dbReference type="Gramene" id="TVU34708">
    <property type="protein sequence ID" value="TVU34708"/>
    <property type="gene ID" value="EJB05_16555"/>
</dbReference>
<organism evidence="6 7">
    <name type="scientific">Eragrostis curvula</name>
    <name type="common">weeping love grass</name>
    <dbReference type="NCBI Taxonomy" id="38414"/>
    <lineage>
        <taxon>Eukaryota</taxon>
        <taxon>Viridiplantae</taxon>
        <taxon>Streptophyta</taxon>
        <taxon>Embryophyta</taxon>
        <taxon>Tracheophyta</taxon>
        <taxon>Spermatophyta</taxon>
        <taxon>Magnoliopsida</taxon>
        <taxon>Liliopsida</taxon>
        <taxon>Poales</taxon>
        <taxon>Poaceae</taxon>
        <taxon>PACMAD clade</taxon>
        <taxon>Chloridoideae</taxon>
        <taxon>Eragrostideae</taxon>
        <taxon>Eragrostidinae</taxon>
        <taxon>Eragrostis</taxon>
    </lineage>
</organism>
<feature type="region of interest" description="Disordered" evidence="4">
    <location>
        <begin position="451"/>
        <end position="488"/>
    </location>
</feature>
<feature type="non-terminal residue" evidence="6">
    <location>
        <position position="1"/>
    </location>
</feature>
<dbReference type="PROSITE" id="PS50172">
    <property type="entry name" value="BRCT"/>
    <property type="match status" value="1"/>
</dbReference>
<feature type="compositionally biased region" description="Basic and acidic residues" evidence="4">
    <location>
        <begin position="563"/>
        <end position="572"/>
    </location>
</feature>
<feature type="domain" description="BRCT" evidence="5">
    <location>
        <begin position="657"/>
        <end position="746"/>
    </location>
</feature>
<dbReference type="CDD" id="cd18432">
    <property type="entry name" value="BRCT_PAXIP1_rpt6_like"/>
    <property type="match status" value="1"/>
</dbReference>
<feature type="compositionally biased region" description="Basic and acidic residues" evidence="4">
    <location>
        <begin position="591"/>
        <end position="601"/>
    </location>
</feature>
<dbReference type="PANTHER" id="PTHR23196:SF23">
    <property type="entry name" value="OS01G0939300 PROTEIN"/>
    <property type="match status" value="1"/>
</dbReference>
<dbReference type="Gene3D" id="3.40.50.10190">
    <property type="entry name" value="BRCT domain"/>
    <property type="match status" value="2"/>
</dbReference>